<feature type="compositionally biased region" description="Polar residues" evidence="1">
    <location>
        <begin position="17"/>
        <end position="28"/>
    </location>
</feature>
<dbReference type="AlphaFoldDB" id="A0A397HM47"/>
<reference evidence="2 3" key="1">
    <citation type="submission" date="2018-08" db="EMBL/GenBank/DDBJ databases">
        <title>Genome and evolution of the arbuscular mycorrhizal fungus Diversispora epigaea (formerly Glomus versiforme) and its bacterial endosymbionts.</title>
        <authorList>
            <person name="Sun X."/>
            <person name="Fei Z."/>
            <person name="Harrison M."/>
        </authorList>
    </citation>
    <scope>NUCLEOTIDE SEQUENCE [LARGE SCALE GENOMIC DNA]</scope>
    <source>
        <strain evidence="2 3">IT104</strain>
    </source>
</reference>
<dbReference type="EMBL" id="PQFF01000310">
    <property type="protein sequence ID" value="RHZ62414.1"/>
    <property type="molecule type" value="Genomic_DNA"/>
</dbReference>
<sequence>MPKFGPVQCSHPHPATTPLTSQQLQFQESNEEKTSLSNKCQASNSNSRRVTEQGKKNNKSADYILSCDYNYKMSWTLIFIGHVCGRPKFGQSNIHICVVIWANRYASITINLIHFTVLLGV</sequence>
<feature type="region of interest" description="Disordered" evidence="1">
    <location>
        <begin position="1"/>
        <end position="57"/>
    </location>
</feature>
<organism evidence="2 3">
    <name type="scientific">Diversispora epigaea</name>
    <dbReference type="NCBI Taxonomy" id="1348612"/>
    <lineage>
        <taxon>Eukaryota</taxon>
        <taxon>Fungi</taxon>
        <taxon>Fungi incertae sedis</taxon>
        <taxon>Mucoromycota</taxon>
        <taxon>Glomeromycotina</taxon>
        <taxon>Glomeromycetes</taxon>
        <taxon>Diversisporales</taxon>
        <taxon>Diversisporaceae</taxon>
        <taxon>Diversispora</taxon>
    </lineage>
</organism>
<evidence type="ECO:0000256" key="1">
    <source>
        <dbReference type="SAM" id="MobiDB-lite"/>
    </source>
</evidence>
<name>A0A397HM47_9GLOM</name>
<evidence type="ECO:0000313" key="3">
    <source>
        <dbReference type="Proteomes" id="UP000266861"/>
    </source>
</evidence>
<evidence type="ECO:0000313" key="2">
    <source>
        <dbReference type="EMBL" id="RHZ62414.1"/>
    </source>
</evidence>
<dbReference type="Proteomes" id="UP000266861">
    <property type="component" value="Unassembled WGS sequence"/>
</dbReference>
<accession>A0A397HM47</accession>
<protein>
    <submittedName>
        <fullName evidence="2">Uncharacterized protein</fullName>
    </submittedName>
</protein>
<proteinExistence type="predicted"/>
<feature type="compositionally biased region" description="Polar residues" evidence="1">
    <location>
        <begin position="35"/>
        <end position="48"/>
    </location>
</feature>
<comment type="caution">
    <text evidence="2">The sequence shown here is derived from an EMBL/GenBank/DDBJ whole genome shotgun (WGS) entry which is preliminary data.</text>
</comment>
<keyword evidence="3" id="KW-1185">Reference proteome</keyword>
<gene>
    <name evidence="2" type="ORF">Glove_340g115</name>
</gene>